<gene>
    <name evidence="1" type="ORF">ADIMK_0281</name>
</gene>
<dbReference type="EMBL" id="JMQN01000011">
    <property type="protein sequence ID" value="KEA65324.1"/>
    <property type="molecule type" value="Genomic_DNA"/>
</dbReference>
<protein>
    <submittedName>
        <fullName evidence="1">Uncharacterized protein</fullName>
    </submittedName>
</protein>
<dbReference type="eggNOG" id="ENOG5032SZG">
    <property type="taxonomic scope" value="Bacteria"/>
</dbReference>
<dbReference type="AlphaFoldDB" id="A0A081G3G9"/>
<evidence type="ECO:0000313" key="1">
    <source>
        <dbReference type="EMBL" id="KEA65324.1"/>
    </source>
</evidence>
<organism evidence="1 2">
    <name type="scientific">Marinobacterium lacunae</name>
    <dbReference type="NCBI Taxonomy" id="1232683"/>
    <lineage>
        <taxon>Bacteria</taxon>
        <taxon>Pseudomonadati</taxon>
        <taxon>Pseudomonadota</taxon>
        <taxon>Gammaproteobacteria</taxon>
        <taxon>Oceanospirillales</taxon>
        <taxon>Oceanospirillaceae</taxon>
        <taxon>Marinobacterium</taxon>
    </lineage>
</organism>
<dbReference type="OrthoDB" id="5795260at2"/>
<name>A0A081G3G9_9GAMM</name>
<evidence type="ECO:0000313" key="2">
    <source>
        <dbReference type="Proteomes" id="UP000028252"/>
    </source>
</evidence>
<dbReference type="PATRIC" id="fig|1232683.4.peg.276"/>
<comment type="caution">
    <text evidence="1">The sequence shown here is derived from an EMBL/GenBank/DDBJ whole genome shotgun (WGS) entry which is preliminary data.</text>
</comment>
<dbReference type="Proteomes" id="UP000028252">
    <property type="component" value="Unassembled WGS sequence"/>
</dbReference>
<keyword evidence="2" id="KW-1185">Reference proteome</keyword>
<accession>A0A081G3G9</accession>
<proteinExistence type="predicted"/>
<dbReference type="STRING" id="1232683.ADIMK_0281"/>
<reference evidence="1 2" key="1">
    <citation type="submission" date="2014-04" db="EMBL/GenBank/DDBJ databases">
        <title>Marinobacterium kochiensis sp. nov., isolated from sediment sample collected from Kochi backwaters in Kerala, India.</title>
        <authorList>
            <person name="Singh A."/>
            <person name="Pinnaka A.K."/>
        </authorList>
    </citation>
    <scope>NUCLEOTIDE SEQUENCE [LARGE SCALE GENOMIC DNA]</scope>
    <source>
        <strain evidence="1 2">AK27</strain>
    </source>
</reference>
<sequence length="107" mass="12207">MTVETLSPLEQENIEYQHTGGISQNNAQHAFVPAFQDACDQRVELSRFRDGRVASFHTLDGLPEEWIVKRDRAGRVVEIRSSIVSGFVRHGRFFSRQEAANYIDEIA</sequence>
<dbReference type="RefSeq" id="WP_051692304.1">
    <property type="nucleotide sequence ID" value="NZ_JMQN01000011.1"/>
</dbReference>